<dbReference type="Proteomes" id="UP000323521">
    <property type="component" value="Chromosome"/>
</dbReference>
<dbReference type="GO" id="GO:0006265">
    <property type="term" value="P:DNA topological change"/>
    <property type="evidence" value="ECO:0007669"/>
    <property type="project" value="InterPro"/>
</dbReference>
<dbReference type="Pfam" id="PF00269">
    <property type="entry name" value="SASP"/>
    <property type="match status" value="1"/>
</dbReference>
<comment type="function">
    <text evidence="1">SASP are bound to spore DNA. They are double-stranded DNA-binding proteins that cause DNA to change to an a-like conformation. They protect the DNA backbone from chemical and enzymatic cleavage and are thus involved in dormant spore's high resistance to UV light.</text>
</comment>
<name>A0A3G1KQG1_FORW1</name>
<dbReference type="AlphaFoldDB" id="A0A3G1KQG1"/>
<dbReference type="PANTHER" id="PTHR36107">
    <property type="entry name" value="SMALL, ACID-SOLUBLE SPORE PROTEIN A"/>
    <property type="match status" value="1"/>
</dbReference>
<dbReference type="InterPro" id="IPR018126">
    <property type="entry name" value="SASP_alpha/beta-type_CS"/>
</dbReference>
<dbReference type="PROSITE" id="PS00684">
    <property type="entry name" value="SASP_2"/>
    <property type="match status" value="1"/>
</dbReference>
<keyword evidence="6" id="KW-1185">Reference proteome</keyword>
<accession>A0A3G1KQG1</accession>
<dbReference type="Gene3D" id="6.10.10.80">
    <property type="entry name" value="Small, acid-soluble spore protein, alpha/beta type-like"/>
    <property type="match status" value="1"/>
</dbReference>
<keyword evidence="4" id="KW-0238">DNA-binding</keyword>
<dbReference type="InterPro" id="IPR038300">
    <property type="entry name" value="SASP_sf_alpha/beta"/>
</dbReference>
<evidence type="ECO:0000256" key="1">
    <source>
        <dbReference type="ARBA" id="ARBA00003863"/>
    </source>
</evidence>
<dbReference type="GO" id="GO:0003690">
    <property type="term" value="F:double-stranded DNA binding"/>
    <property type="evidence" value="ECO:0007669"/>
    <property type="project" value="InterPro"/>
</dbReference>
<evidence type="ECO:0000256" key="2">
    <source>
        <dbReference type="ARBA" id="ARBA00005442"/>
    </source>
</evidence>
<dbReference type="OrthoDB" id="1683773at2"/>
<gene>
    <name evidence="5" type="ORF">DCMF_07730</name>
</gene>
<evidence type="ECO:0000256" key="3">
    <source>
        <dbReference type="ARBA" id="ARBA00022969"/>
    </source>
</evidence>
<evidence type="ECO:0000256" key="4">
    <source>
        <dbReference type="ARBA" id="ARBA00023125"/>
    </source>
</evidence>
<dbReference type="PROSITE" id="PS00304">
    <property type="entry name" value="SASP_1"/>
    <property type="match status" value="1"/>
</dbReference>
<sequence length="85" mass="8993">MPSNNNNNEPVRRGASGALNQFKMEVATELGLSNYAQVDKGNLTSRQNGYVGGNMTKKMVAFAEQALQSGQSGAIGNSAMTQRPS</sequence>
<dbReference type="GO" id="GO:0030435">
    <property type="term" value="P:sporulation resulting in formation of a cellular spore"/>
    <property type="evidence" value="ECO:0007669"/>
    <property type="project" value="UniProtKB-KW"/>
</dbReference>
<comment type="similarity">
    <text evidence="2">Belongs to the alpha/beta-type SASP family.</text>
</comment>
<dbReference type="InterPro" id="IPR050847">
    <property type="entry name" value="SASP_DNA-binding"/>
</dbReference>
<dbReference type="InterPro" id="IPR001448">
    <property type="entry name" value="SASP_alpha/beta-type"/>
</dbReference>
<proteinExistence type="inferred from homology"/>
<evidence type="ECO:0000313" key="6">
    <source>
        <dbReference type="Proteomes" id="UP000323521"/>
    </source>
</evidence>
<dbReference type="PANTHER" id="PTHR36107:SF1">
    <property type="entry name" value="SMALL, ACID-SOLUBLE SPORE PROTEIN A"/>
    <property type="match status" value="1"/>
</dbReference>
<dbReference type="EMBL" id="CP017634">
    <property type="protein sequence ID" value="ATW24680.1"/>
    <property type="molecule type" value="Genomic_DNA"/>
</dbReference>
<reference evidence="5 6" key="1">
    <citation type="submission" date="2016-10" db="EMBL/GenBank/DDBJ databases">
        <title>Complete Genome Sequence of Peptococcaceae strain DCMF.</title>
        <authorList>
            <person name="Edwards R.J."/>
            <person name="Holland S.I."/>
            <person name="Deshpande N.P."/>
            <person name="Wong Y.K."/>
            <person name="Ertan H."/>
            <person name="Manefield M."/>
            <person name="Russell T.L."/>
            <person name="Lee M.J."/>
        </authorList>
    </citation>
    <scope>NUCLEOTIDE SEQUENCE [LARGE SCALE GENOMIC DNA]</scope>
    <source>
        <strain evidence="5 6">DCMF</strain>
    </source>
</reference>
<evidence type="ECO:0000313" key="5">
    <source>
        <dbReference type="EMBL" id="ATW24680.1"/>
    </source>
</evidence>
<keyword evidence="3" id="KW-0749">Sporulation</keyword>
<organism evidence="5 6">
    <name type="scientific">Formimonas warabiya</name>
    <dbReference type="NCBI Taxonomy" id="1761012"/>
    <lineage>
        <taxon>Bacteria</taxon>
        <taxon>Bacillati</taxon>
        <taxon>Bacillota</taxon>
        <taxon>Clostridia</taxon>
        <taxon>Eubacteriales</taxon>
        <taxon>Peptococcaceae</taxon>
        <taxon>Candidatus Formimonas</taxon>
    </lineage>
</organism>
<protein>
    <submittedName>
        <fullName evidence="5">Spore protein</fullName>
    </submittedName>
</protein>
<dbReference type="KEGG" id="fwa:DCMF_07730"/>